<feature type="coiled-coil region" evidence="1">
    <location>
        <begin position="30"/>
        <end position="93"/>
    </location>
</feature>
<feature type="coiled-coil region" evidence="1">
    <location>
        <begin position="120"/>
        <end position="147"/>
    </location>
</feature>
<organism evidence="2 3">
    <name type="scientific">Asbolus verrucosus</name>
    <name type="common">Desert ironclad beetle</name>
    <dbReference type="NCBI Taxonomy" id="1661398"/>
    <lineage>
        <taxon>Eukaryota</taxon>
        <taxon>Metazoa</taxon>
        <taxon>Ecdysozoa</taxon>
        <taxon>Arthropoda</taxon>
        <taxon>Hexapoda</taxon>
        <taxon>Insecta</taxon>
        <taxon>Pterygota</taxon>
        <taxon>Neoptera</taxon>
        <taxon>Endopterygota</taxon>
        <taxon>Coleoptera</taxon>
        <taxon>Polyphaga</taxon>
        <taxon>Cucujiformia</taxon>
        <taxon>Tenebrionidae</taxon>
        <taxon>Pimeliinae</taxon>
        <taxon>Asbolus</taxon>
    </lineage>
</organism>
<evidence type="ECO:0000313" key="3">
    <source>
        <dbReference type="Proteomes" id="UP000292052"/>
    </source>
</evidence>
<reference evidence="2 3" key="1">
    <citation type="submission" date="2017-03" db="EMBL/GenBank/DDBJ databases">
        <title>Genome of the blue death feigning beetle - Asbolus verrucosus.</title>
        <authorList>
            <person name="Rider S.D."/>
        </authorList>
    </citation>
    <scope>NUCLEOTIDE SEQUENCE [LARGE SCALE GENOMIC DNA]</scope>
    <source>
        <strain evidence="2">Butters</strain>
        <tissue evidence="2">Head and leg muscle</tissue>
    </source>
</reference>
<dbReference type="OrthoDB" id="6768132at2759"/>
<keyword evidence="1" id="KW-0175">Coiled coil</keyword>
<proteinExistence type="predicted"/>
<comment type="caution">
    <text evidence="2">The sequence shown here is derived from an EMBL/GenBank/DDBJ whole genome shotgun (WGS) entry which is preliminary data.</text>
</comment>
<name>A0A482VVJ7_ASBVE</name>
<sequence>MLDYPLEAFQKIFDEHTASNSLHNNLIELIDCLYKDLEVSKNEVVNLQQQMQNLLKQETFGITSKYVALKEVNVTLKNQLIALKNENDCLNTQMIAKDEEIKKSLSEKQQEMEIYYMNQIKQKEEQIKQKDDELQIAKLNHQKKQQQLYQEMEAAGAFSAMQLDQTESNFRKQISDLNKKLKDSMDTCTILRTELFSTKEQCNAYKNRITELQKQYRESQNLELSFKSNDKSLNNYNANSSVLSEKCNNSFNSKYQPLEINYKNISNSQNTSPVFRKPAVYRGSPQFLVGPSKKINKGVLPSLIKLNDKKRNDKEDKVLVKKRKLYNPNDFTYLNINEREETESPDQI</sequence>
<feature type="coiled-coil region" evidence="1">
    <location>
        <begin position="195"/>
        <end position="222"/>
    </location>
</feature>
<gene>
    <name evidence="2" type="ORF">BDFB_004086</name>
</gene>
<dbReference type="AlphaFoldDB" id="A0A482VVJ7"/>
<evidence type="ECO:0000313" key="2">
    <source>
        <dbReference type="EMBL" id="RZC36780.1"/>
    </source>
</evidence>
<dbReference type="Proteomes" id="UP000292052">
    <property type="component" value="Unassembled WGS sequence"/>
</dbReference>
<protein>
    <submittedName>
        <fullName evidence="2">Structural maintenance of chromosomes protein 2-like</fullName>
    </submittedName>
</protein>
<dbReference type="EMBL" id="QDEB01058932">
    <property type="protein sequence ID" value="RZC36780.1"/>
    <property type="molecule type" value="Genomic_DNA"/>
</dbReference>
<keyword evidence="3" id="KW-1185">Reference proteome</keyword>
<accession>A0A482VVJ7</accession>
<evidence type="ECO:0000256" key="1">
    <source>
        <dbReference type="SAM" id="Coils"/>
    </source>
</evidence>